<accession>A0AAE1IUW4</accession>
<comment type="caution">
    <text evidence="2">The sequence shown here is derived from an EMBL/GenBank/DDBJ whole genome shotgun (WGS) entry which is preliminary data.</text>
</comment>
<dbReference type="Proteomes" id="UP001293593">
    <property type="component" value="Unassembled WGS sequence"/>
</dbReference>
<proteinExistence type="predicted"/>
<dbReference type="PANTHER" id="PTHR31635:SF196">
    <property type="entry name" value="REVERSE TRANSCRIPTASE DOMAIN-CONTAINING PROTEIN-RELATED"/>
    <property type="match status" value="1"/>
</dbReference>
<dbReference type="AlphaFoldDB" id="A0AAE1IUW4"/>
<dbReference type="InterPro" id="IPR000477">
    <property type="entry name" value="RT_dom"/>
</dbReference>
<feature type="domain" description="Reverse transcriptase" evidence="1">
    <location>
        <begin position="2"/>
        <end position="88"/>
    </location>
</feature>
<reference evidence="2" key="1">
    <citation type="submission" date="2023-10" db="EMBL/GenBank/DDBJ databases">
        <title>Chromosome-level genome of the transformable northern wattle, Acacia crassicarpa.</title>
        <authorList>
            <person name="Massaro I."/>
            <person name="Sinha N.R."/>
            <person name="Poethig S."/>
            <person name="Leichty A.R."/>
        </authorList>
    </citation>
    <scope>NUCLEOTIDE SEQUENCE</scope>
    <source>
        <strain evidence="2">Acra3RX</strain>
        <tissue evidence="2">Leaf</tissue>
    </source>
</reference>
<protein>
    <recommendedName>
        <fullName evidence="1">Reverse transcriptase domain-containing protein</fullName>
    </recommendedName>
</protein>
<evidence type="ECO:0000259" key="1">
    <source>
        <dbReference type="Pfam" id="PF00078"/>
    </source>
</evidence>
<dbReference type="PANTHER" id="PTHR31635">
    <property type="entry name" value="REVERSE TRANSCRIPTASE DOMAIN-CONTAINING PROTEIN-RELATED"/>
    <property type="match status" value="1"/>
</dbReference>
<evidence type="ECO:0000313" key="2">
    <source>
        <dbReference type="EMBL" id="KAK4256723.1"/>
    </source>
</evidence>
<dbReference type="Pfam" id="PF00078">
    <property type="entry name" value="RVT_1"/>
    <property type="match status" value="1"/>
</dbReference>
<keyword evidence="3" id="KW-1185">Reference proteome</keyword>
<gene>
    <name evidence="2" type="ORF">QN277_006410</name>
</gene>
<dbReference type="EMBL" id="JAWXYG010000012">
    <property type="protein sequence ID" value="KAK4256723.1"/>
    <property type="molecule type" value="Genomic_DNA"/>
</dbReference>
<name>A0AAE1IUW4_9FABA</name>
<sequence>MAIKVDLEKAFDRLRWNFVEDTLQDVGLPTAMSRLIMNCIRTPTMQVLWNGKPSVSFTPQRGIRQDDPLSAYIFVLCMECLSQTIQVAINEGEWNPLRWGVGEFL</sequence>
<evidence type="ECO:0000313" key="3">
    <source>
        <dbReference type="Proteomes" id="UP001293593"/>
    </source>
</evidence>
<organism evidence="2 3">
    <name type="scientific">Acacia crassicarpa</name>
    <name type="common">northern wattle</name>
    <dbReference type="NCBI Taxonomy" id="499986"/>
    <lineage>
        <taxon>Eukaryota</taxon>
        <taxon>Viridiplantae</taxon>
        <taxon>Streptophyta</taxon>
        <taxon>Embryophyta</taxon>
        <taxon>Tracheophyta</taxon>
        <taxon>Spermatophyta</taxon>
        <taxon>Magnoliopsida</taxon>
        <taxon>eudicotyledons</taxon>
        <taxon>Gunneridae</taxon>
        <taxon>Pentapetalae</taxon>
        <taxon>rosids</taxon>
        <taxon>fabids</taxon>
        <taxon>Fabales</taxon>
        <taxon>Fabaceae</taxon>
        <taxon>Caesalpinioideae</taxon>
        <taxon>mimosoid clade</taxon>
        <taxon>Acacieae</taxon>
        <taxon>Acacia</taxon>
    </lineage>
</organism>